<dbReference type="CDD" id="cd07575">
    <property type="entry name" value="Xc-1258_like"/>
    <property type="match status" value="1"/>
</dbReference>
<reference evidence="3" key="1">
    <citation type="submission" date="2019-08" db="EMBL/GenBank/DDBJ databases">
        <authorList>
            <person name="Kucharzyk K."/>
            <person name="Murdoch R.W."/>
            <person name="Higgins S."/>
            <person name="Loffler F."/>
        </authorList>
    </citation>
    <scope>NUCLEOTIDE SEQUENCE</scope>
</reference>
<sequence length="266" mass="30610">MKPTGYLRVSIIQASLVWADKLKNLEYFDREVAQLGGQTDLIVLPEMFATGFVMDATKVAEPMNGIIMQWMANHASKLDCVITGSIAIKEKGKFYNRLIWMRPDGSFEYTDKRHLFRMGNEQEYFTAGEKPLVVTLKGWKVRPLICYDLRFPVWSKNRLIDGQYEYDLLIYVANWPASRSYVWKSLLTARAIENQAYCIGVNRIGKDGKGIPHSGNSMVLDFKGRYQVNAPANKTYMETALLDYTELTSFRQRFAVGLDWDNFTIH</sequence>
<evidence type="ECO:0000256" key="1">
    <source>
        <dbReference type="ARBA" id="ARBA00022801"/>
    </source>
</evidence>
<gene>
    <name evidence="3" type="primary">yafV_2</name>
    <name evidence="3" type="ORF">SDC9_26649</name>
</gene>
<dbReference type="Pfam" id="PF00795">
    <property type="entry name" value="CN_hydrolase"/>
    <property type="match status" value="1"/>
</dbReference>
<dbReference type="InterPro" id="IPR036526">
    <property type="entry name" value="C-N_Hydrolase_sf"/>
</dbReference>
<dbReference type="NCBIfam" id="NF007757">
    <property type="entry name" value="PRK10438.1"/>
    <property type="match status" value="1"/>
</dbReference>
<dbReference type="EC" id="3.5.1.3" evidence="3"/>
<dbReference type="InterPro" id="IPR052737">
    <property type="entry name" value="Omega-amidase_YafV"/>
</dbReference>
<keyword evidence="1 3" id="KW-0378">Hydrolase</keyword>
<dbReference type="AlphaFoldDB" id="A0A644UNV4"/>
<dbReference type="GO" id="GO:0050152">
    <property type="term" value="F:omega-amidase activity"/>
    <property type="evidence" value="ECO:0007669"/>
    <property type="project" value="UniProtKB-EC"/>
</dbReference>
<accession>A0A644UNV4</accession>
<feature type="domain" description="CN hydrolase" evidence="2">
    <location>
        <begin position="7"/>
        <end position="249"/>
    </location>
</feature>
<dbReference type="SUPFAM" id="SSF56317">
    <property type="entry name" value="Carbon-nitrogen hydrolase"/>
    <property type="match status" value="1"/>
</dbReference>
<dbReference type="FunFam" id="3.60.110.10:FF:000004">
    <property type="entry name" value="Carbon-nitrogen hydrolase"/>
    <property type="match status" value="1"/>
</dbReference>
<evidence type="ECO:0000259" key="2">
    <source>
        <dbReference type="PROSITE" id="PS50263"/>
    </source>
</evidence>
<dbReference type="InterPro" id="IPR003010">
    <property type="entry name" value="C-N_Hydrolase"/>
</dbReference>
<protein>
    <submittedName>
        <fullName evidence="3">Omega-amidase YafV</fullName>
        <ecNumber evidence="3">3.5.1.3</ecNumber>
    </submittedName>
</protein>
<dbReference type="GO" id="GO:0106008">
    <property type="term" value="F:2-oxoglutaramate amidase activity"/>
    <property type="evidence" value="ECO:0007669"/>
    <property type="project" value="TreeGrafter"/>
</dbReference>
<evidence type="ECO:0000313" key="3">
    <source>
        <dbReference type="EMBL" id="MPL80748.1"/>
    </source>
</evidence>
<name>A0A644UNV4_9ZZZZ</name>
<proteinExistence type="predicted"/>
<comment type="caution">
    <text evidence="3">The sequence shown here is derived from an EMBL/GenBank/DDBJ whole genome shotgun (WGS) entry which is preliminary data.</text>
</comment>
<dbReference type="PANTHER" id="PTHR47799:SF1">
    <property type="entry name" value="OMEGA-AMIDASE YAFV"/>
    <property type="match status" value="1"/>
</dbReference>
<dbReference type="Gene3D" id="3.60.110.10">
    <property type="entry name" value="Carbon-nitrogen hydrolase"/>
    <property type="match status" value="1"/>
</dbReference>
<organism evidence="3">
    <name type="scientific">bioreactor metagenome</name>
    <dbReference type="NCBI Taxonomy" id="1076179"/>
    <lineage>
        <taxon>unclassified sequences</taxon>
        <taxon>metagenomes</taxon>
        <taxon>ecological metagenomes</taxon>
    </lineage>
</organism>
<dbReference type="PANTHER" id="PTHR47799">
    <property type="entry name" value="OMEGA-AMIDASE YAFV"/>
    <property type="match status" value="1"/>
</dbReference>
<dbReference type="PROSITE" id="PS50263">
    <property type="entry name" value="CN_HYDROLASE"/>
    <property type="match status" value="1"/>
</dbReference>
<dbReference type="EMBL" id="VSSQ01000141">
    <property type="protein sequence ID" value="MPL80748.1"/>
    <property type="molecule type" value="Genomic_DNA"/>
</dbReference>